<evidence type="ECO:0000313" key="3">
    <source>
        <dbReference type="Proteomes" id="UP000054321"/>
    </source>
</evidence>
<sequence>MSRPVRCYSNSNSLEKRSTDCSLQLGWGDGFLNFTLESPAFGFNYGVSGASLTPYLASSTFQTILAQVSKYKSTKTVFVTAQFGHNDQKNPTYEAEFSTSLHKFVSEINAAGGVPIIITPLTRRTFSGGSVVQNLANETAKALAVAKDTGSRYIDLNKASTDYVNAIGNQAAQAYDYHGTDHTHLNPWGEIVFGRMVSDLLVAKYHDIAAYTKPNATLSNELAKGIPA</sequence>
<feature type="domain" description="SGNH hydrolase-type esterase" evidence="1">
    <location>
        <begin position="43"/>
        <end position="189"/>
    </location>
</feature>
<dbReference type="Pfam" id="PF13472">
    <property type="entry name" value="Lipase_GDSL_2"/>
    <property type="match status" value="1"/>
</dbReference>
<dbReference type="PANTHER" id="PTHR43695:SF2">
    <property type="entry name" value="PUTATIVE (AFU_ORTHOLOGUE AFUA_2G17250)-RELATED"/>
    <property type="match status" value="1"/>
</dbReference>
<name>A0A0C3HLR1_OIDMZ</name>
<dbReference type="Gene3D" id="3.40.50.1110">
    <property type="entry name" value="SGNH hydrolase"/>
    <property type="match status" value="1"/>
</dbReference>
<dbReference type="STRING" id="913774.A0A0C3HLR1"/>
<dbReference type="EMBL" id="KN832874">
    <property type="protein sequence ID" value="KIN03277.1"/>
    <property type="molecule type" value="Genomic_DNA"/>
</dbReference>
<evidence type="ECO:0000313" key="2">
    <source>
        <dbReference type="EMBL" id="KIN03277.1"/>
    </source>
</evidence>
<accession>A0A0C3HLR1</accession>
<dbReference type="PANTHER" id="PTHR43695">
    <property type="entry name" value="PUTATIVE (AFU_ORTHOLOGUE AFUA_2G17250)-RELATED"/>
    <property type="match status" value="1"/>
</dbReference>
<dbReference type="Proteomes" id="UP000054321">
    <property type="component" value="Unassembled WGS sequence"/>
</dbReference>
<reference evidence="2 3" key="1">
    <citation type="submission" date="2014-04" db="EMBL/GenBank/DDBJ databases">
        <authorList>
            <consortium name="DOE Joint Genome Institute"/>
            <person name="Kuo A."/>
            <person name="Martino E."/>
            <person name="Perotto S."/>
            <person name="Kohler A."/>
            <person name="Nagy L.G."/>
            <person name="Floudas D."/>
            <person name="Copeland A."/>
            <person name="Barry K.W."/>
            <person name="Cichocki N."/>
            <person name="Veneault-Fourrey C."/>
            <person name="LaButti K."/>
            <person name="Lindquist E.A."/>
            <person name="Lipzen A."/>
            <person name="Lundell T."/>
            <person name="Morin E."/>
            <person name="Murat C."/>
            <person name="Sun H."/>
            <person name="Tunlid A."/>
            <person name="Henrissat B."/>
            <person name="Grigoriev I.V."/>
            <person name="Hibbett D.S."/>
            <person name="Martin F."/>
            <person name="Nordberg H.P."/>
            <person name="Cantor M.N."/>
            <person name="Hua S.X."/>
        </authorList>
    </citation>
    <scope>NUCLEOTIDE SEQUENCE [LARGE SCALE GENOMIC DNA]</scope>
    <source>
        <strain evidence="2 3">Zn</strain>
    </source>
</reference>
<dbReference type="InterPro" id="IPR037459">
    <property type="entry name" value="RhgT-like"/>
</dbReference>
<dbReference type="InParanoid" id="A0A0C3HLR1"/>
<protein>
    <submittedName>
        <fullName evidence="2">Carbohydrate esterase family 12 protein</fullName>
    </submittedName>
</protein>
<dbReference type="AlphaFoldDB" id="A0A0C3HLR1"/>
<dbReference type="GO" id="GO:0016787">
    <property type="term" value="F:hydrolase activity"/>
    <property type="evidence" value="ECO:0007669"/>
    <property type="project" value="InterPro"/>
</dbReference>
<proteinExistence type="predicted"/>
<organism evidence="2 3">
    <name type="scientific">Oidiodendron maius (strain Zn)</name>
    <dbReference type="NCBI Taxonomy" id="913774"/>
    <lineage>
        <taxon>Eukaryota</taxon>
        <taxon>Fungi</taxon>
        <taxon>Dikarya</taxon>
        <taxon>Ascomycota</taxon>
        <taxon>Pezizomycotina</taxon>
        <taxon>Leotiomycetes</taxon>
        <taxon>Leotiomycetes incertae sedis</taxon>
        <taxon>Myxotrichaceae</taxon>
        <taxon>Oidiodendron</taxon>
    </lineage>
</organism>
<dbReference type="InterPro" id="IPR036514">
    <property type="entry name" value="SGNH_hydro_sf"/>
</dbReference>
<dbReference type="InterPro" id="IPR013830">
    <property type="entry name" value="SGNH_hydro"/>
</dbReference>
<dbReference type="HOGENOM" id="CLU_065859_1_0_1"/>
<gene>
    <name evidence="2" type="ORF">OIDMADRAFT_27715</name>
</gene>
<reference evidence="3" key="2">
    <citation type="submission" date="2015-01" db="EMBL/GenBank/DDBJ databases">
        <title>Evolutionary Origins and Diversification of the Mycorrhizal Mutualists.</title>
        <authorList>
            <consortium name="DOE Joint Genome Institute"/>
            <consortium name="Mycorrhizal Genomics Consortium"/>
            <person name="Kohler A."/>
            <person name="Kuo A."/>
            <person name="Nagy L.G."/>
            <person name="Floudas D."/>
            <person name="Copeland A."/>
            <person name="Barry K.W."/>
            <person name="Cichocki N."/>
            <person name="Veneault-Fourrey C."/>
            <person name="LaButti K."/>
            <person name="Lindquist E.A."/>
            <person name="Lipzen A."/>
            <person name="Lundell T."/>
            <person name="Morin E."/>
            <person name="Murat C."/>
            <person name="Riley R."/>
            <person name="Ohm R."/>
            <person name="Sun H."/>
            <person name="Tunlid A."/>
            <person name="Henrissat B."/>
            <person name="Grigoriev I.V."/>
            <person name="Hibbett D.S."/>
            <person name="Martin F."/>
        </authorList>
    </citation>
    <scope>NUCLEOTIDE SEQUENCE [LARGE SCALE GENOMIC DNA]</scope>
    <source>
        <strain evidence="3">Zn</strain>
    </source>
</reference>
<evidence type="ECO:0000259" key="1">
    <source>
        <dbReference type="Pfam" id="PF13472"/>
    </source>
</evidence>
<dbReference type="OrthoDB" id="5041285at2759"/>
<dbReference type="SUPFAM" id="SSF52266">
    <property type="entry name" value="SGNH hydrolase"/>
    <property type="match status" value="1"/>
</dbReference>
<keyword evidence="3" id="KW-1185">Reference proteome</keyword>